<reference evidence="3" key="1">
    <citation type="submission" date="2020-05" db="EMBL/GenBank/DDBJ databases">
        <title>WGS assembly of Panicum virgatum.</title>
        <authorList>
            <person name="Lovell J.T."/>
            <person name="Jenkins J."/>
            <person name="Shu S."/>
            <person name="Juenger T.E."/>
            <person name="Schmutz J."/>
        </authorList>
    </citation>
    <scope>NUCLEOTIDE SEQUENCE</scope>
    <source>
        <strain evidence="3">AP13</strain>
    </source>
</reference>
<protein>
    <submittedName>
        <fullName evidence="3">Uncharacterized protein</fullName>
    </submittedName>
</protein>
<evidence type="ECO:0000256" key="2">
    <source>
        <dbReference type="SAM" id="SignalP"/>
    </source>
</evidence>
<proteinExistence type="predicted"/>
<evidence type="ECO:0000313" key="4">
    <source>
        <dbReference type="Proteomes" id="UP000823388"/>
    </source>
</evidence>
<name>A0A8T0P5R8_PANVG</name>
<dbReference type="AlphaFoldDB" id="A0A8T0P5R8"/>
<feature type="region of interest" description="Disordered" evidence="1">
    <location>
        <begin position="64"/>
        <end position="105"/>
    </location>
</feature>
<comment type="caution">
    <text evidence="3">The sequence shown here is derived from an EMBL/GenBank/DDBJ whole genome shotgun (WGS) entry which is preliminary data.</text>
</comment>
<sequence>MAAWDLTLIVQICLIEAVQFMEMEILSVHFLQIATVQNREETATARTWQHERWLTLCQPFPPHFAPPSPPPHHAHSQRCSSLLTSPPRHALPSPSAPAFTEGIKQPLSGPDASLLKIDEQHGGPGKRQPGQVHCPPMLEILPSRKRCRSTMLYSLALPSLLAEGSSKQRAGCGHAHEGSGARSRHPVLSSSTRSKYLEQGAFSEKLC</sequence>
<gene>
    <name evidence="3" type="ORF">PVAP13_8NG211402</name>
</gene>
<evidence type="ECO:0000313" key="3">
    <source>
        <dbReference type="EMBL" id="KAG2557487.1"/>
    </source>
</evidence>
<feature type="chain" id="PRO_5035886199" evidence="2">
    <location>
        <begin position="18"/>
        <end position="207"/>
    </location>
</feature>
<keyword evidence="4" id="KW-1185">Reference proteome</keyword>
<evidence type="ECO:0000256" key="1">
    <source>
        <dbReference type="SAM" id="MobiDB-lite"/>
    </source>
</evidence>
<feature type="region of interest" description="Disordered" evidence="1">
    <location>
        <begin position="168"/>
        <end position="192"/>
    </location>
</feature>
<dbReference type="Proteomes" id="UP000823388">
    <property type="component" value="Chromosome 8N"/>
</dbReference>
<dbReference type="EMBL" id="CM029052">
    <property type="protein sequence ID" value="KAG2557487.1"/>
    <property type="molecule type" value="Genomic_DNA"/>
</dbReference>
<keyword evidence="2" id="KW-0732">Signal</keyword>
<accession>A0A8T0P5R8</accession>
<feature type="signal peptide" evidence="2">
    <location>
        <begin position="1"/>
        <end position="17"/>
    </location>
</feature>
<organism evidence="3 4">
    <name type="scientific">Panicum virgatum</name>
    <name type="common">Blackwell switchgrass</name>
    <dbReference type="NCBI Taxonomy" id="38727"/>
    <lineage>
        <taxon>Eukaryota</taxon>
        <taxon>Viridiplantae</taxon>
        <taxon>Streptophyta</taxon>
        <taxon>Embryophyta</taxon>
        <taxon>Tracheophyta</taxon>
        <taxon>Spermatophyta</taxon>
        <taxon>Magnoliopsida</taxon>
        <taxon>Liliopsida</taxon>
        <taxon>Poales</taxon>
        <taxon>Poaceae</taxon>
        <taxon>PACMAD clade</taxon>
        <taxon>Panicoideae</taxon>
        <taxon>Panicodae</taxon>
        <taxon>Paniceae</taxon>
        <taxon>Panicinae</taxon>
        <taxon>Panicum</taxon>
        <taxon>Panicum sect. Hiantes</taxon>
    </lineage>
</organism>